<dbReference type="SUPFAM" id="SSF56112">
    <property type="entry name" value="Protein kinase-like (PK-like)"/>
    <property type="match status" value="1"/>
</dbReference>
<dbReference type="EMBL" id="BQKI01000080">
    <property type="protein sequence ID" value="GJN28610.1"/>
    <property type="molecule type" value="Genomic_DNA"/>
</dbReference>
<dbReference type="InterPro" id="IPR000719">
    <property type="entry name" value="Prot_kinase_dom"/>
</dbReference>
<keyword evidence="1" id="KW-0547">Nucleotide-binding</keyword>
<keyword evidence="5" id="KW-1185">Reference proteome</keyword>
<dbReference type="PANTHER" id="PTHR45707:SF81">
    <property type="entry name" value="PROTEIN KINASE DOMAIN-CONTAINING PROTEIN"/>
    <property type="match status" value="1"/>
</dbReference>
<evidence type="ECO:0000313" key="3">
    <source>
        <dbReference type="EMBL" id="GJN28610.1"/>
    </source>
</evidence>
<dbReference type="Proteomes" id="UP001054889">
    <property type="component" value="Unassembled WGS sequence"/>
</dbReference>
<gene>
    <name evidence="3" type="primary">gb16756</name>
    <name evidence="4" type="synonym">gb16814</name>
    <name evidence="3" type="ORF">PR202_gb16756</name>
    <name evidence="4" type="ORF">PR202_gb16814</name>
</gene>
<name>A0AAV5F122_ELECO</name>
<dbReference type="AlphaFoldDB" id="A0AAV5F122"/>
<evidence type="ECO:0000259" key="2">
    <source>
        <dbReference type="PROSITE" id="PS50011"/>
    </source>
</evidence>
<dbReference type="InterPro" id="IPR011009">
    <property type="entry name" value="Kinase-like_dom_sf"/>
</dbReference>
<proteinExistence type="predicted"/>
<dbReference type="EMBL" id="BQKI01000080">
    <property type="protein sequence ID" value="GJN28662.1"/>
    <property type="molecule type" value="Genomic_DNA"/>
</dbReference>
<keyword evidence="1" id="KW-0067">ATP-binding</keyword>
<evidence type="ECO:0000313" key="5">
    <source>
        <dbReference type="Proteomes" id="UP001054889"/>
    </source>
</evidence>
<sequence>MGNETSKLTSRPQSLEFSRLEKILQDGYEKPSSLPMDFLKAITHDFSKERELGNGGFGIVYKGVLQNGKEIAVKMLRDVNLDDDQFQKEVTILYGLKHRNIVQLVGYCAESKLEYATLETGKHVMAEVRNKRFICFEYLNNKSLDEYISGMIMFQHACCTVLSSL</sequence>
<reference evidence="3" key="1">
    <citation type="journal article" date="2018" name="DNA Res.">
        <title>Multiple hybrid de novo genome assembly of finger millet, an orphan allotetraploid crop.</title>
        <authorList>
            <person name="Hatakeyama M."/>
            <person name="Aluri S."/>
            <person name="Balachadran M.T."/>
            <person name="Sivarajan S.R."/>
            <person name="Patrignani A."/>
            <person name="Gruter S."/>
            <person name="Poveda L."/>
            <person name="Shimizu-Inatsugi R."/>
            <person name="Baeten J."/>
            <person name="Francoijs K.J."/>
            <person name="Nataraja K.N."/>
            <person name="Reddy Y.A.N."/>
            <person name="Phadnis S."/>
            <person name="Ravikumar R.L."/>
            <person name="Schlapbach R."/>
            <person name="Sreeman S.M."/>
            <person name="Shimizu K.K."/>
        </authorList>
    </citation>
    <scope>NUCLEOTIDE SEQUENCE</scope>
</reference>
<organism evidence="3 5">
    <name type="scientific">Eleusine coracana subsp. coracana</name>
    <dbReference type="NCBI Taxonomy" id="191504"/>
    <lineage>
        <taxon>Eukaryota</taxon>
        <taxon>Viridiplantae</taxon>
        <taxon>Streptophyta</taxon>
        <taxon>Embryophyta</taxon>
        <taxon>Tracheophyta</taxon>
        <taxon>Spermatophyta</taxon>
        <taxon>Magnoliopsida</taxon>
        <taxon>Liliopsida</taxon>
        <taxon>Poales</taxon>
        <taxon>Poaceae</taxon>
        <taxon>PACMAD clade</taxon>
        <taxon>Chloridoideae</taxon>
        <taxon>Cynodonteae</taxon>
        <taxon>Eleusininae</taxon>
        <taxon>Eleusine</taxon>
    </lineage>
</organism>
<reference evidence="3" key="2">
    <citation type="submission" date="2021-12" db="EMBL/GenBank/DDBJ databases">
        <title>Resequencing data analysis of finger millet.</title>
        <authorList>
            <person name="Hatakeyama M."/>
            <person name="Aluri S."/>
            <person name="Balachadran M.T."/>
            <person name="Sivarajan S.R."/>
            <person name="Poveda L."/>
            <person name="Shimizu-Inatsugi R."/>
            <person name="Schlapbach R."/>
            <person name="Sreeman S.M."/>
            <person name="Shimizu K.K."/>
        </authorList>
    </citation>
    <scope>NUCLEOTIDE SEQUENCE</scope>
</reference>
<dbReference type="FunFam" id="3.30.200.20:FF:000465">
    <property type="entry name" value="Cysteine-rich receptor-like protein kinase 6"/>
    <property type="match status" value="1"/>
</dbReference>
<evidence type="ECO:0000313" key="4">
    <source>
        <dbReference type="EMBL" id="GJN28662.1"/>
    </source>
</evidence>
<feature type="binding site" evidence="1">
    <location>
        <position position="74"/>
    </location>
    <ligand>
        <name>ATP</name>
        <dbReference type="ChEBI" id="CHEBI:30616"/>
    </ligand>
</feature>
<dbReference type="Gene3D" id="3.30.200.20">
    <property type="entry name" value="Phosphorylase Kinase, domain 1"/>
    <property type="match status" value="1"/>
</dbReference>
<dbReference type="Pfam" id="PF00069">
    <property type="entry name" value="Pkinase"/>
    <property type="match status" value="1"/>
</dbReference>
<evidence type="ECO:0000256" key="1">
    <source>
        <dbReference type="PROSITE-ProRule" id="PRU10141"/>
    </source>
</evidence>
<accession>A0AAV5F122</accession>
<dbReference type="GO" id="GO:0005524">
    <property type="term" value="F:ATP binding"/>
    <property type="evidence" value="ECO:0007669"/>
    <property type="project" value="UniProtKB-UniRule"/>
</dbReference>
<dbReference type="GO" id="GO:0004672">
    <property type="term" value="F:protein kinase activity"/>
    <property type="evidence" value="ECO:0007669"/>
    <property type="project" value="InterPro"/>
</dbReference>
<feature type="domain" description="Protein kinase" evidence="2">
    <location>
        <begin position="46"/>
        <end position="165"/>
    </location>
</feature>
<comment type="caution">
    <text evidence="3">The sequence shown here is derived from an EMBL/GenBank/DDBJ whole genome shotgun (WGS) entry which is preliminary data.</text>
</comment>
<protein>
    <recommendedName>
        <fullName evidence="2">Protein kinase domain-containing protein</fullName>
    </recommendedName>
</protein>
<dbReference type="PANTHER" id="PTHR45707">
    <property type="entry name" value="C2 CALCIUM/LIPID-BINDING PLANT PHOSPHORIBOSYLTRANSFERASE FAMILY PROTEIN"/>
    <property type="match status" value="1"/>
</dbReference>
<dbReference type="InterPro" id="IPR017441">
    <property type="entry name" value="Protein_kinase_ATP_BS"/>
</dbReference>
<dbReference type="PROSITE" id="PS00107">
    <property type="entry name" value="PROTEIN_KINASE_ATP"/>
    <property type="match status" value="1"/>
</dbReference>
<dbReference type="PROSITE" id="PS50011">
    <property type="entry name" value="PROTEIN_KINASE_DOM"/>
    <property type="match status" value="1"/>
</dbReference>